<reference evidence="1 2" key="1">
    <citation type="submission" date="2021-03" db="EMBL/GenBank/DDBJ databases">
        <title>Enterococcal diversity collection.</title>
        <authorList>
            <person name="Gilmore M.S."/>
            <person name="Schwartzman J."/>
            <person name="Van Tyne D."/>
            <person name="Martin M."/>
            <person name="Earl A.M."/>
            <person name="Manson A.L."/>
            <person name="Straub T."/>
            <person name="Salamzade R."/>
            <person name="Saavedra J."/>
            <person name="Lebreton F."/>
            <person name="Prichula J."/>
            <person name="Schaufler K."/>
            <person name="Gaca A."/>
            <person name="Sgardioli B."/>
            <person name="Wagenaar J."/>
            <person name="Strong T."/>
        </authorList>
    </citation>
    <scope>NUCLEOTIDE SEQUENCE [LARGE SCALE GENOMIC DNA]</scope>
    <source>
        <strain evidence="1 2">669A</strain>
    </source>
</reference>
<gene>
    <name evidence="1" type="ORF">JZO70_21875</name>
</gene>
<organism evidence="1 2">
    <name type="scientific">Candidatus Enterococcus moelleringii</name>
    <dbReference type="NCBI Taxonomy" id="2815325"/>
    <lineage>
        <taxon>Bacteria</taxon>
        <taxon>Bacillati</taxon>
        <taxon>Bacillota</taxon>
        <taxon>Bacilli</taxon>
        <taxon>Lactobacillales</taxon>
        <taxon>Enterococcaceae</taxon>
        <taxon>Enterococcus</taxon>
    </lineage>
</organism>
<sequence>MKAIISGSIAFQTEYQELIQKFEQAGIQVIDYPRLGDDLDQEYPMLLKEFFRHIEEADIFLLYNKKKKGIAGYIGPSGFSELTYALMQNLIHGKNIRIFLWEEPSPENSCYEEVSRWIDNQWVEFYSKSILQENNN</sequence>
<evidence type="ECO:0000313" key="1">
    <source>
        <dbReference type="EMBL" id="MBO1308836.1"/>
    </source>
</evidence>
<comment type="caution">
    <text evidence="1">The sequence shown here is derived from an EMBL/GenBank/DDBJ whole genome shotgun (WGS) entry which is preliminary data.</text>
</comment>
<accession>A0ABS3LJE5</accession>
<protein>
    <recommendedName>
        <fullName evidence="3">Nucleoside 2-deoxyribosyltransferase</fullName>
    </recommendedName>
</protein>
<dbReference type="EMBL" id="JAFREM010000048">
    <property type="protein sequence ID" value="MBO1308836.1"/>
    <property type="molecule type" value="Genomic_DNA"/>
</dbReference>
<name>A0ABS3LJE5_9ENTE</name>
<evidence type="ECO:0008006" key="3">
    <source>
        <dbReference type="Google" id="ProtNLM"/>
    </source>
</evidence>
<keyword evidence="2" id="KW-1185">Reference proteome</keyword>
<dbReference type="Proteomes" id="UP000664601">
    <property type="component" value="Unassembled WGS sequence"/>
</dbReference>
<proteinExistence type="predicted"/>
<evidence type="ECO:0000313" key="2">
    <source>
        <dbReference type="Proteomes" id="UP000664601"/>
    </source>
</evidence>
<dbReference type="RefSeq" id="WP_207675826.1">
    <property type="nucleotide sequence ID" value="NZ_JAFREM010000048.1"/>
</dbReference>